<evidence type="ECO:0000256" key="1">
    <source>
        <dbReference type="ARBA" id="ARBA00001946"/>
    </source>
</evidence>
<dbReference type="InterPro" id="IPR035919">
    <property type="entry name" value="EAL_sf"/>
</dbReference>
<name>A0A1E2UNW1_9GAMM</name>
<dbReference type="FunFam" id="3.30.70.270:FF:000001">
    <property type="entry name" value="Diguanylate cyclase domain protein"/>
    <property type="match status" value="1"/>
</dbReference>
<dbReference type="Pfam" id="PF00497">
    <property type="entry name" value="SBP_bac_3"/>
    <property type="match status" value="1"/>
</dbReference>
<evidence type="ECO:0000259" key="8">
    <source>
        <dbReference type="PROSITE" id="PS50883"/>
    </source>
</evidence>
<dbReference type="GO" id="GO:0071732">
    <property type="term" value="P:cellular response to nitric oxide"/>
    <property type="evidence" value="ECO:0007669"/>
    <property type="project" value="UniProtKB-ARBA"/>
</dbReference>
<evidence type="ECO:0000259" key="9">
    <source>
        <dbReference type="PROSITE" id="PS50887"/>
    </source>
</evidence>
<dbReference type="InterPro" id="IPR001610">
    <property type="entry name" value="PAC"/>
</dbReference>
<proteinExistence type="predicted"/>
<dbReference type="InterPro" id="IPR043128">
    <property type="entry name" value="Rev_trsase/Diguanyl_cyclase"/>
</dbReference>
<dbReference type="InterPro" id="IPR001633">
    <property type="entry name" value="EAL_dom"/>
</dbReference>
<dbReference type="SMART" id="SM00052">
    <property type="entry name" value="EAL"/>
    <property type="match status" value="1"/>
</dbReference>
<dbReference type="RefSeq" id="WP_069024287.1">
    <property type="nucleotide sequence ID" value="NZ_LVJZ01000003.1"/>
</dbReference>
<dbReference type="PROSITE" id="PS50883">
    <property type="entry name" value="EAL"/>
    <property type="match status" value="1"/>
</dbReference>
<dbReference type="STRING" id="1818881.A3196_06500"/>
<dbReference type="EC" id="3.1.4.52" evidence="2"/>
<keyword evidence="11" id="KW-1185">Reference proteome</keyword>
<dbReference type="InterPro" id="IPR013656">
    <property type="entry name" value="PAS_4"/>
</dbReference>
<dbReference type="CDD" id="cd01948">
    <property type="entry name" value="EAL"/>
    <property type="match status" value="1"/>
</dbReference>
<dbReference type="Pfam" id="PF00563">
    <property type="entry name" value="EAL"/>
    <property type="match status" value="1"/>
</dbReference>
<dbReference type="InterPro" id="IPR000160">
    <property type="entry name" value="GGDEF_dom"/>
</dbReference>
<keyword evidence="5" id="KW-0175">Coiled coil</keyword>
<dbReference type="SMART" id="SM00086">
    <property type="entry name" value="PAC"/>
    <property type="match status" value="3"/>
</dbReference>
<dbReference type="SUPFAM" id="SSF55073">
    <property type="entry name" value="Nucleotide cyclase"/>
    <property type="match status" value="1"/>
</dbReference>
<comment type="caution">
    <text evidence="10">The sequence shown here is derived from an EMBL/GenBank/DDBJ whole genome shotgun (WGS) entry which is preliminary data.</text>
</comment>
<dbReference type="InterPro" id="IPR029787">
    <property type="entry name" value="Nucleotide_cyclase"/>
</dbReference>
<dbReference type="Gene3D" id="3.40.190.10">
    <property type="entry name" value="Periplasmic binding protein-like II"/>
    <property type="match status" value="2"/>
</dbReference>
<feature type="coiled-coil region" evidence="5">
    <location>
        <begin position="293"/>
        <end position="338"/>
    </location>
</feature>
<dbReference type="SMART" id="SM00091">
    <property type="entry name" value="PAS"/>
    <property type="match status" value="3"/>
</dbReference>
<dbReference type="EMBL" id="LVJZ01000003">
    <property type="protein sequence ID" value="ODB96440.1"/>
    <property type="molecule type" value="Genomic_DNA"/>
</dbReference>
<dbReference type="PANTHER" id="PTHR44757:SF2">
    <property type="entry name" value="BIOFILM ARCHITECTURE MAINTENANCE PROTEIN MBAA"/>
    <property type="match status" value="1"/>
</dbReference>
<dbReference type="InterPro" id="IPR013655">
    <property type="entry name" value="PAS_fold_3"/>
</dbReference>
<dbReference type="CDD" id="cd00130">
    <property type="entry name" value="PAS"/>
    <property type="match status" value="2"/>
</dbReference>
<dbReference type="SMART" id="SM00267">
    <property type="entry name" value="GGDEF"/>
    <property type="match status" value="1"/>
</dbReference>
<dbReference type="InterPro" id="IPR035965">
    <property type="entry name" value="PAS-like_dom_sf"/>
</dbReference>
<dbReference type="CDD" id="cd13704">
    <property type="entry name" value="PBP2_HisK"/>
    <property type="match status" value="1"/>
</dbReference>
<feature type="domain" description="GGDEF" evidence="9">
    <location>
        <begin position="743"/>
        <end position="876"/>
    </location>
</feature>
<dbReference type="GO" id="GO:0071111">
    <property type="term" value="F:cyclic-guanylate-specific phosphodiesterase activity"/>
    <property type="evidence" value="ECO:0007669"/>
    <property type="project" value="UniProtKB-EC"/>
</dbReference>
<evidence type="ECO:0000259" key="6">
    <source>
        <dbReference type="PROSITE" id="PS50112"/>
    </source>
</evidence>
<dbReference type="SUPFAM" id="SSF53850">
    <property type="entry name" value="Periplasmic binding protein-like II"/>
    <property type="match status" value="1"/>
</dbReference>
<dbReference type="Gene3D" id="2.10.70.100">
    <property type="match status" value="1"/>
</dbReference>
<dbReference type="SUPFAM" id="SSF55785">
    <property type="entry name" value="PYP-like sensor domain (PAS domain)"/>
    <property type="match status" value="3"/>
</dbReference>
<dbReference type="CDD" id="cd01949">
    <property type="entry name" value="GGDEF"/>
    <property type="match status" value="1"/>
</dbReference>
<evidence type="ECO:0000313" key="10">
    <source>
        <dbReference type="EMBL" id="ODB96440.1"/>
    </source>
</evidence>
<dbReference type="Gene3D" id="3.30.70.270">
    <property type="match status" value="1"/>
</dbReference>
<dbReference type="Gene3D" id="3.20.20.450">
    <property type="entry name" value="EAL domain"/>
    <property type="match status" value="1"/>
</dbReference>
<feature type="domain" description="PAC" evidence="7">
    <location>
        <begin position="403"/>
        <end position="455"/>
    </location>
</feature>
<dbReference type="FunFam" id="3.20.20.450:FF:000001">
    <property type="entry name" value="Cyclic di-GMP phosphodiesterase yahA"/>
    <property type="match status" value="1"/>
</dbReference>
<reference evidence="10 11" key="1">
    <citation type="submission" date="2016-03" db="EMBL/GenBank/DDBJ databases">
        <title>Chemosynthetic sulphur-oxidizing symbionts of marine invertebrate animals are capable of nitrogen fixation.</title>
        <authorList>
            <person name="Petersen J.M."/>
            <person name="Kemper A."/>
            <person name="Gruber-Vodicka H."/>
            <person name="Cardini U."/>
            <person name="Geest Mvander."/>
            <person name="Kleiner M."/>
            <person name="Bulgheresi S."/>
            <person name="Fussmann M."/>
            <person name="Herbold C."/>
            <person name="Seah B.K.B."/>
            <person name="Antony C.Paul."/>
            <person name="Liu D."/>
            <person name="Belitz A."/>
            <person name="Weber M."/>
        </authorList>
    </citation>
    <scope>NUCLEOTIDE SEQUENCE [LARGE SCALE GENOMIC DNA]</scope>
    <source>
        <strain evidence="10">G_D</strain>
    </source>
</reference>
<accession>A0A1E2UNW1</accession>
<dbReference type="PROSITE" id="PS50887">
    <property type="entry name" value="GGDEF"/>
    <property type="match status" value="1"/>
</dbReference>
<dbReference type="PANTHER" id="PTHR44757">
    <property type="entry name" value="DIGUANYLATE CYCLASE DGCP"/>
    <property type="match status" value="1"/>
</dbReference>
<dbReference type="Pfam" id="PF08447">
    <property type="entry name" value="PAS_3"/>
    <property type="match status" value="1"/>
</dbReference>
<dbReference type="Pfam" id="PF08448">
    <property type="entry name" value="PAS_4"/>
    <property type="match status" value="1"/>
</dbReference>
<dbReference type="Pfam" id="PF00990">
    <property type="entry name" value="GGDEF"/>
    <property type="match status" value="1"/>
</dbReference>
<dbReference type="InterPro" id="IPR000014">
    <property type="entry name" value="PAS"/>
</dbReference>
<dbReference type="Proteomes" id="UP000094849">
    <property type="component" value="Unassembled WGS sequence"/>
</dbReference>
<dbReference type="Gene3D" id="3.30.450.20">
    <property type="entry name" value="PAS domain"/>
    <property type="match status" value="3"/>
</dbReference>
<dbReference type="SUPFAM" id="SSF141868">
    <property type="entry name" value="EAL domain-like"/>
    <property type="match status" value="1"/>
</dbReference>
<dbReference type="InterPro" id="IPR052155">
    <property type="entry name" value="Biofilm_reg_signaling"/>
</dbReference>
<dbReference type="InterPro" id="IPR000700">
    <property type="entry name" value="PAS-assoc_C"/>
</dbReference>
<dbReference type="PROSITE" id="PS50112">
    <property type="entry name" value="PAS"/>
    <property type="match status" value="1"/>
</dbReference>
<comment type="cofactor">
    <cofactor evidence="1">
        <name>Mg(2+)</name>
        <dbReference type="ChEBI" id="CHEBI:18420"/>
    </cofactor>
</comment>
<keyword evidence="3" id="KW-0973">c-di-GMP</keyword>
<dbReference type="InterPro" id="IPR001638">
    <property type="entry name" value="Solute-binding_3/MltF_N"/>
</dbReference>
<evidence type="ECO:0000256" key="5">
    <source>
        <dbReference type="SAM" id="Coils"/>
    </source>
</evidence>
<organism evidence="10 11">
    <name type="scientific">Candidatus Thiodiazotropha endoloripes</name>
    <dbReference type="NCBI Taxonomy" id="1818881"/>
    <lineage>
        <taxon>Bacteria</taxon>
        <taxon>Pseudomonadati</taxon>
        <taxon>Pseudomonadota</taxon>
        <taxon>Gammaproteobacteria</taxon>
        <taxon>Chromatiales</taxon>
        <taxon>Sedimenticolaceae</taxon>
        <taxon>Candidatus Thiodiazotropha</taxon>
    </lineage>
</organism>
<gene>
    <name evidence="10" type="ORF">A3196_06500</name>
</gene>
<feature type="domain" description="PAS" evidence="6">
    <location>
        <begin position="452"/>
        <end position="500"/>
    </location>
</feature>
<evidence type="ECO:0000313" key="11">
    <source>
        <dbReference type="Proteomes" id="UP000094849"/>
    </source>
</evidence>
<evidence type="ECO:0000256" key="4">
    <source>
        <dbReference type="ARBA" id="ARBA00051114"/>
    </source>
</evidence>
<evidence type="ECO:0000259" key="7">
    <source>
        <dbReference type="PROSITE" id="PS50113"/>
    </source>
</evidence>
<dbReference type="Pfam" id="PF13426">
    <property type="entry name" value="PAS_9"/>
    <property type="match status" value="1"/>
</dbReference>
<dbReference type="PROSITE" id="PS50113">
    <property type="entry name" value="PAC"/>
    <property type="match status" value="2"/>
</dbReference>
<comment type="catalytic activity">
    <reaction evidence="4">
        <text>3',3'-c-di-GMP + H2O = 5'-phosphoguanylyl(3'-&gt;5')guanosine + H(+)</text>
        <dbReference type="Rhea" id="RHEA:24902"/>
        <dbReference type="ChEBI" id="CHEBI:15377"/>
        <dbReference type="ChEBI" id="CHEBI:15378"/>
        <dbReference type="ChEBI" id="CHEBI:58754"/>
        <dbReference type="ChEBI" id="CHEBI:58805"/>
        <dbReference type="EC" id="3.1.4.52"/>
    </reaction>
    <physiologicalReaction direction="left-to-right" evidence="4">
        <dbReference type="Rhea" id="RHEA:24903"/>
    </physiologicalReaction>
</comment>
<evidence type="ECO:0000256" key="3">
    <source>
        <dbReference type="ARBA" id="ARBA00022636"/>
    </source>
</evidence>
<sequence length="1144" mass="129218">MNNKKPSFIAVVFVLALSISSGQRGWTLQAENQLQESQPSHLIAAVPRAFPPQYAVNAQGRPYGFAIDVMNALAEQAGLSVEYQIHETWQGVHQAIKSGQAVLIPNMGITADRQAYADFTAPVETFSVSLFVRAETETISSLEDLVGHHVGVIKGNAAIKLLADKALRLEHFDRLSEALLALLSGQIDALAYPDPVVWRYTQQLGLDDHIRKLSPSLIEIKRAIAVRKGEPQLVKQLNQAVDTFIQSDRFKDIYSRWYATPAPYWNTQRTLLAMSLLLMLVATGMLVWRFRSLQQLNRRLTVETEMRRDAESQLQLLNADLEETVRRQTEGLAEAQRMSKMGSWVLNLQLDSLEWSDETFRIFEIDPERFAATYEKFLENVHPDDREKVNNAYLSSLEEQQDYEIEHRLLFADGRIKWVKEQCETQFDSHGLPIISRGTVQDITEHKAAERLLALTQHALDHISEAAYLIMPDGHFRYVNTAACETLGYTKEELLKKSVMDIDPTHSIERFLEVDRKLEEAGSLRFETTHQHRDGHRIPVEIVANHIKFEDEELSFAIARNISEIKSAQQEIERQHALLQQVIDGVSDPILMIDSDYTVQLMNHAARIAAPAKALASAQPKCHAISHHIDHPCQGEDHPCPLEQVLESEKTVKVVHNHPVQDGTTRTFELLANPLFDKQGKVTGIIESGRDITDYLSVVDQLRKNQHRLDHIAHHDPLTGMPNRLLFVDRLQQAIFKAKRNETRVALLFIDLDRFKQINDSFGHPTGDLILKEAAIRLKAMIREVDTIARIGGDEFTVILDQIEQTQDIVKITEKLLGAFTQGFKILDKELFLSSSIGISIYPEDSDDPNTLIRNADSAMYKAKELGRNAYSFYTAEMTSLAFERLMMENSLRKALTMKELVLHYQPQIDIRSGRIIGVEALVRWQHPELGLLPPAKFIPLAEESGLIRPIGEWILRQACQQASKWRDQGFTPERISVNCNLSAGQLNSENFISGIQTILAEAGINADLLELEITETTIMNDPVHMSEILNRLRDIGIRLAIDDFGTGYSSLSYLKALPISKLKIDQSFVRDIPSDADDMAITRAIIALGESLQMQVIAEGVETEAQADFLKHEGCYLAQGFLYAKPMNSEDLDRYMTSVQADS</sequence>
<dbReference type="NCBIfam" id="TIGR00229">
    <property type="entry name" value="sensory_box"/>
    <property type="match status" value="2"/>
</dbReference>
<protein>
    <recommendedName>
        <fullName evidence="2">cyclic-guanylate-specific phosphodiesterase</fullName>
        <ecNumber evidence="2">3.1.4.52</ecNumber>
    </recommendedName>
</protein>
<dbReference type="AlphaFoldDB" id="A0A1E2UNW1"/>
<evidence type="ECO:0000256" key="2">
    <source>
        <dbReference type="ARBA" id="ARBA00012282"/>
    </source>
</evidence>
<dbReference type="NCBIfam" id="TIGR00254">
    <property type="entry name" value="GGDEF"/>
    <property type="match status" value="1"/>
</dbReference>
<dbReference type="SMART" id="SM00062">
    <property type="entry name" value="PBPb"/>
    <property type="match status" value="1"/>
</dbReference>
<feature type="domain" description="EAL" evidence="8">
    <location>
        <begin position="885"/>
        <end position="1141"/>
    </location>
</feature>
<feature type="domain" description="PAC" evidence="7">
    <location>
        <begin position="648"/>
        <end position="704"/>
    </location>
</feature>